<dbReference type="AlphaFoldDB" id="A0A2A6E3I4"/>
<dbReference type="PANTHER" id="PTHR11373">
    <property type="entry name" value="DEOXYNUCLEOSIDE TRIPHOSPHATE TRIPHOSPHOHYDROLASE"/>
    <property type="match status" value="1"/>
</dbReference>
<proteinExistence type="predicted"/>
<sequence length="423" mass="49631">MPEIRDPIHGFIELSDEEMEIIDSAPFQRLRRIRQLATTYLVYPSAEHTRFPHSLGVMHVATLIFDKVIQKQKRDGVLDWNQEQIDAYRQKLRLAALLHDLGHGPFSHLGDRLFHPSVKTHENMAAKLVEETELAEKIDRIGEKHGFNAKHIASLIRGAVFKAEDQLLVSIFASELDADKMDYLLRDSLFAGVKYGYFDLDRVLNVVNLFPKDGTWLLGFESDGLEAVEALILARYFMYKQVYFHRTRRMYDYILEKVVRGFLKDKFGDECFPQNPDEFLSLDDESIFQYAKASSQKNSWAGRFLRREHFREVWSSDRLADTFADSREYDEQVAQMLKGYYKEDQVFVDRFVKAPIRFADEDNSPTIHIIDRKDQTVTYSLREMASVVSKLEDPIYVFRVYAEEKIAQDVYYRIKKIYHVFKK</sequence>
<dbReference type="Pfam" id="PF19276">
    <property type="entry name" value="HD_assoc_2"/>
    <property type="match status" value="1"/>
</dbReference>
<reference evidence="2 3" key="1">
    <citation type="submission" date="2016-12" db="EMBL/GenBank/DDBJ databases">
        <title>Candidatus Reconcilibacillus cellulovorans genome.</title>
        <authorList>
            <person name="Kolinko S."/>
            <person name="Wu Y.-W."/>
            <person name="Tachea F."/>
            <person name="Denzel E."/>
            <person name="Hiras J."/>
            <person name="Baecker N."/>
            <person name="Chan L.J."/>
            <person name="Eichorst S.A."/>
            <person name="Frey D."/>
            <person name="Adams P.D."/>
            <person name="Pray T."/>
            <person name="Tanjore D."/>
            <person name="Petzold C.J."/>
            <person name="Gladden J.M."/>
            <person name="Simmons B.A."/>
            <person name="Singer S.W."/>
        </authorList>
    </citation>
    <scope>NUCLEOTIDE SEQUENCE [LARGE SCALE GENOMIC DNA]</scope>
    <source>
        <strain evidence="2">JTherm</strain>
    </source>
</reference>
<accession>A0A2A6E3I4</accession>
<name>A0A2A6E3I4_9BACL</name>
<evidence type="ECO:0000259" key="1">
    <source>
        <dbReference type="SMART" id="SM00471"/>
    </source>
</evidence>
<dbReference type="GO" id="GO:0006203">
    <property type="term" value="P:dGTP catabolic process"/>
    <property type="evidence" value="ECO:0007669"/>
    <property type="project" value="TreeGrafter"/>
</dbReference>
<dbReference type="PANTHER" id="PTHR11373:SF4">
    <property type="entry name" value="DEOXYNUCLEOSIDE TRIPHOSPHATE TRIPHOSPHOHYDROLASE SAMHD1"/>
    <property type="match status" value="1"/>
</dbReference>
<dbReference type="Gene3D" id="1.10.3210.10">
    <property type="entry name" value="Hypothetical protein af1432"/>
    <property type="match status" value="1"/>
</dbReference>
<dbReference type="SUPFAM" id="SSF109604">
    <property type="entry name" value="HD-domain/PDEase-like"/>
    <property type="match status" value="1"/>
</dbReference>
<dbReference type="InterPro" id="IPR045509">
    <property type="entry name" value="HD_assoc_2"/>
</dbReference>
<dbReference type="EMBL" id="MOXJ01000003">
    <property type="protein sequence ID" value="PDO11386.1"/>
    <property type="molecule type" value="Genomic_DNA"/>
</dbReference>
<organism evidence="2 3">
    <name type="scientific">Candidatus Reconcilbacillus cellulovorans</name>
    <dbReference type="NCBI Taxonomy" id="1906605"/>
    <lineage>
        <taxon>Bacteria</taxon>
        <taxon>Bacillati</taxon>
        <taxon>Bacillota</taxon>
        <taxon>Bacilli</taxon>
        <taxon>Bacillales</taxon>
        <taxon>Paenibacillaceae</taxon>
        <taxon>Candidatus Reconcilbacillus</taxon>
    </lineage>
</organism>
<dbReference type="Proteomes" id="UP000243688">
    <property type="component" value="Unassembled WGS sequence"/>
</dbReference>
<dbReference type="InterPro" id="IPR003607">
    <property type="entry name" value="HD/PDEase_dom"/>
</dbReference>
<protein>
    <submittedName>
        <fullName evidence="2">Metal-dependent phosphohydrolase</fullName>
    </submittedName>
</protein>
<dbReference type="GO" id="GO:0008832">
    <property type="term" value="F:dGTPase activity"/>
    <property type="evidence" value="ECO:0007669"/>
    <property type="project" value="TreeGrafter"/>
</dbReference>
<evidence type="ECO:0000313" key="2">
    <source>
        <dbReference type="EMBL" id="PDO11386.1"/>
    </source>
</evidence>
<dbReference type="CDD" id="cd00077">
    <property type="entry name" value="HDc"/>
    <property type="match status" value="1"/>
</dbReference>
<dbReference type="InterPro" id="IPR006674">
    <property type="entry name" value="HD_domain"/>
</dbReference>
<dbReference type="Pfam" id="PF01966">
    <property type="entry name" value="HD"/>
    <property type="match status" value="1"/>
</dbReference>
<keyword evidence="2" id="KW-0378">Hydrolase</keyword>
<dbReference type="InterPro" id="IPR050135">
    <property type="entry name" value="dGTPase-like"/>
</dbReference>
<comment type="caution">
    <text evidence="2">The sequence shown here is derived from an EMBL/GenBank/DDBJ whole genome shotgun (WGS) entry which is preliminary data.</text>
</comment>
<gene>
    <name evidence="2" type="ORF">BLM47_02720</name>
</gene>
<evidence type="ECO:0000313" key="3">
    <source>
        <dbReference type="Proteomes" id="UP000243688"/>
    </source>
</evidence>
<dbReference type="SMART" id="SM00471">
    <property type="entry name" value="HDc"/>
    <property type="match status" value="1"/>
</dbReference>
<feature type="domain" description="HD/PDEase" evidence="1">
    <location>
        <begin position="46"/>
        <end position="193"/>
    </location>
</feature>